<dbReference type="EMBL" id="BMNA01000004">
    <property type="protein sequence ID" value="GGM01183.1"/>
    <property type="molecule type" value="Genomic_DNA"/>
</dbReference>
<gene>
    <name evidence="2" type="ORF">GCM10011594_21570</name>
</gene>
<comment type="caution">
    <text evidence="2">The sequence shown here is derived from an EMBL/GenBank/DDBJ whole genome shotgun (WGS) entry which is preliminary data.</text>
</comment>
<dbReference type="InterPro" id="IPR014995">
    <property type="entry name" value="DUF1844"/>
</dbReference>
<dbReference type="AlphaFoldDB" id="A0A917SXJ7"/>
<proteinExistence type="predicted"/>
<evidence type="ECO:0000313" key="2">
    <source>
        <dbReference type="EMBL" id="GGM01183.1"/>
    </source>
</evidence>
<evidence type="ECO:0000313" key="3">
    <source>
        <dbReference type="Proteomes" id="UP000655208"/>
    </source>
</evidence>
<evidence type="ECO:0000256" key="1">
    <source>
        <dbReference type="SAM" id="MobiDB-lite"/>
    </source>
</evidence>
<dbReference type="RefSeq" id="WP_229674280.1">
    <property type="nucleotide sequence ID" value="NZ_BMNA01000004.1"/>
</dbReference>
<feature type="region of interest" description="Disordered" evidence="1">
    <location>
        <begin position="1"/>
        <end position="36"/>
    </location>
</feature>
<evidence type="ECO:0008006" key="4">
    <source>
        <dbReference type="Google" id="ProtNLM"/>
    </source>
</evidence>
<accession>A0A917SXJ7</accession>
<dbReference type="Proteomes" id="UP000655208">
    <property type="component" value="Unassembled WGS sequence"/>
</dbReference>
<reference evidence="2" key="2">
    <citation type="submission" date="2020-09" db="EMBL/GenBank/DDBJ databases">
        <authorList>
            <person name="Sun Q."/>
            <person name="Zhou Y."/>
        </authorList>
    </citation>
    <scope>NUCLEOTIDE SEQUENCE</scope>
    <source>
        <strain evidence="2">CGMCC 4.7308</strain>
    </source>
</reference>
<keyword evidence="3" id="KW-1185">Reference proteome</keyword>
<organism evidence="2 3">
    <name type="scientific">Nakamurella endophytica</name>
    <dbReference type="NCBI Taxonomy" id="1748367"/>
    <lineage>
        <taxon>Bacteria</taxon>
        <taxon>Bacillati</taxon>
        <taxon>Actinomycetota</taxon>
        <taxon>Actinomycetes</taxon>
        <taxon>Nakamurellales</taxon>
        <taxon>Nakamurellaceae</taxon>
        <taxon>Nakamurella</taxon>
    </lineage>
</organism>
<reference evidence="2" key="1">
    <citation type="journal article" date="2014" name="Int. J. Syst. Evol. Microbiol.">
        <title>Complete genome sequence of Corynebacterium casei LMG S-19264T (=DSM 44701T), isolated from a smear-ripened cheese.</title>
        <authorList>
            <consortium name="US DOE Joint Genome Institute (JGI-PGF)"/>
            <person name="Walter F."/>
            <person name="Albersmeier A."/>
            <person name="Kalinowski J."/>
            <person name="Ruckert C."/>
        </authorList>
    </citation>
    <scope>NUCLEOTIDE SEQUENCE</scope>
    <source>
        <strain evidence="2">CGMCC 4.7308</strain>
    </source>
</reference>
<sequence>MSTSRPPSDLPGDSDPGDAPTVAPTGAAGPADAAAPRELVDIPAVEVISRAAVLLMSAAAEQLGLASDDPQDPAHRDLDEARRLITALAGLVRASAPDLGPHAAAFRDGLDALQRAFREYSVVPDDPGQGPGEA</sequence>
<dbReference type="Pfam" id="PF08899">
    <property type="entry name" value="DUF1844"/>
    <property type="match status" value="1"/>
</dbReference>
<name>A0A917SXJ7_9ACTN</name>
<protein>
    <recommendedName>
        <fullName evidence="4">DUF1844 domain-containing protein</fullName>
    </recommendedName>
</protein>